<evidence type="ECO:0000256" key="3">
    <source>
        <dbReference type="ARBA" id="ARBA00022642"/>
    </source>
</evidence>
<comment type="function">
    <text evidence="1 10">Catalyzes the reversible adenylation of nicotinate mononucleotide (NaMN) to nicotinic acid adenine dinucleotide (NaAD).</text>
</comment>
<dbReference type="AlphaFoldDB" id="A0A4R3K724"/>
<dbReference type="EC" id="2.7.7.18" evidence="10"/>
<keyword evidence="8 10" id="KW-0520">NAD</keyword>
<keyword evidence="5 10" id="KW-0548">Nucleotidyltransferase</keyword>
<comment type="pathway">
    <text evidence="2 10">Cofactor biosynthesis; NAD(+) biosynthesis; deamido-NAD(+) from nicotinate D-ribonucleotide: step 1/1.</text>
</comment>
<keyword evidence="13" id="KW-1185">Reference proteome</keyword>
<comment type="caution">
    <text evidence="12">The sequence shown here is derived from an EMBL/GenBank/DDBJ whole genome shotgun (WGS) entry which is preliminary data.</text>
</comment>
<dbReference type="Gene3D" id="3.40.50.620">
    <property type="entry name" value="HUPs"/>
    <property type="match status" value="1"/>
</dbReference>
<dbReference type="PANTHER" id="PTHR39321:SF3">
    <property type="entry name" value="PHOSPHOPANTETHEINE ADENYLYLTRANSFERASE"/>
    <property type="match status" value="1"/>
</dbReference>
<dbReference type="GO" id="GO:0009435">
    <property type="term" value="P:NAD+ biosynthetic process"/>
    <property type="evidence" value="ECO:0007669"/>
    <property type="project" value="UniProtKB-UniRule"/>
</dbReference>
<organism evidence="12 13">
    <name type="scientific">Pectinatus cerevisiiphilus</name>
    <dbReference type="NCBI Taxonomy" id="86956"/>
    <lineage>
        <taxon>Bacteria</taxon>
        <taxon>Bacillati</taxon>
        <taxon>Bacillota</taxon>
        <taxon>Negativicutes</taxon>
        <taxon>Selenomonadales</taxon>
        <taxon>Selenomonadaceae</taxon>
        <taxon>Pectinatus</taxon>
    </lineage>
</organism>
<protein>
    <recommendedName>
        <fullName evidence="10">Probable nicotinate-nucleotide adenylyltransferase</fullName>
        <ecNumber evidence="10">2.7.7.18</ecNumber>
    </recommendedName>
    <alternativeName>
        <fullName evidence="10">Deamido-NAD(+) diphosphorylase</fullName>
    </alternativeName>
    <alternativeName>
        <fullName evidence="10">Deamido-NAD(+) pyrophosphorylase</fullName>
    </alternativeName>
    <alternativeName>
        <fullName evidence="10">Nicotinate mononucleotide adenylyltransferase</fullName>
        <shortName evidence="10">NaMN adenylyltransferase</shortName>
    </alternativeName>
</protein>
<dbReference type="GO" id="GO:0004515">
    <property type="term" value="F:nicotinate-nucleotide adenylyltransferase activity"/>
    <property type="evidence" value="ECO:0007669"/>
    <property type="project" value="UniProtKB-UniRule"/>
</dbReference>
<keyword evidence="6 10" id="KW-0547">Nucleotide-binding</keyword>
<evidence type="ECO:0000256" key="1">
    <source>
        <dbReference type="ARBA" id="ARBA00002324"/>
    </source>
</evidence>
<sequence>MKKIGIMGGTFDPIHYGHLMTAEAVRDEYKMEQVIFIPAANPPHKAGLTITPAIHRFNMTLLATCSNPYFKVSDIEMRRKGPSYTIDTVYELIKAYENDTEFYFITGADAVQELPTWDRIEELLNICQFIAATRQGCIPDVDAIKKHFGTLGEKRIHRLATPELEISSTDIRNRLKKGYSIKYILPEAVEQYIRKEHLYLT</sequence>
<evidence type="ECO:0000256" key="10">
    <source>
        <dbReference type="HAMAP-Rule" id="MF_00244"/>
    </source>
</evidence>
<comment type="catalytic activity">
    <reaction evidence="9 10">
        <text>nicotinate beta-D-ribonucleotide + ATP + H(+) = deamido-NAD(+) + diphosphate</text>
        <dbReference type="Rhea" id="RHEA:22860"/>
        <dbReference type="ChEBI" id="CHEBI:15378"/>
        <dbReference type="ChEBI" id="CHEBI:30616"/>
        <dbReference type="ChEBI" id="CHEBI:33019"/>
        <dbReference type="ChEBI" id="CHEBI:57502"/>
        <dbReference type="ChEBI" id="CHEBI:58437"/>
        <dbReference type="EC" id="2.7.7.18"/>
    </reaction>
</comment>
<dbReference type="NCBIfam" id="TIGR00125">
    <property type="entry name" value="cyt_tran_rel"/>
    <property type="match status" value="1"/>
</dbReference>
<name>A0A4R3K724_9FIRM</name>
<dbReference type="InterPro" id="IPR014729">
    <property type="entry name" value="Rossmann-like_a/b/a_fold"/>
</dbReference>
<dbReference type="UniPathway" id="UPA00253">
    <property type="reaction ID" value="UER00332"/>
</dbReference>
<evidence type="ECO:0000313" key="12">
    <source>
        <dbReference type="EMBL" id="TCS78746.1"/>
    </source>
</evidence>
<comment type="similarity">
    <text evidence="10">Belongs to the NadD family.</text>
</comment>
<dbReference type="OrthoDB" id="5295945at2"/>
<keyword evidence="7 10" id="KW-0067">ATP-binding</keyword>
<dbReference type="SUPFAM" id="SSF52374">
    <property type="entry name" value="Nucleotidylyl transferase"/>
    <property type="match status" value="1"/>
</dbReference>
<dbReference type="CDD" id="cd02165">
    <property type="entry name" value="NMNAT"/>
    <property type="match status" value="1"/>
</dbReference>
<dbReference type="GO" id="GO:0005524">
    <property type="term" value="F:ATP binding"/>
    <property type="evidence" value="ECO:0007669"/>
    <property type="project" value="UniProtKB-KW"/>
</dbReference>
<dbReference type="RefSeq" id="WP_132549790.1">
    <property type="nucleotide sequence ID" value="NZ_SMAA01000009.1"/>
</dbReference>
<evidence type="ECO:0000256" key="5">
    <source>
        <dbReference type="ARBA" id="ARBA00022695"/>
    </source>
</evidence>
<dbReference type="Proteomes" id="UP000295188">
    <property type="component" value="Unassembled WGS sequence"/>
</dbReference>
<evidence type="ECO:0000256" key="7">
    <source>
        <dbReference type="ARBA" id="ARBA00022840"/>
    </source>
</evidence>
<evidence type="ECO:0000256" key="6">
    <source>
        <dbReference type="ARBA" id="ARBA00022741"/>
    </source>
</evidence>
<dbReference type="Pfam" id="PF01467">
    <property type="entry name" value="CTP_transf_like"/>
    <property type="match status" value="1"/>
</dbReference>
<gene>
    <name evidence="10" type="primary">nadD</name>
    <name evidence="12" type="ORF">EDC37_109105</name>
</gene>
<evidence type="ECO:0000259" key="11">
    <source>
        <dbReference type="Pfam" id="PF01467"/>
    </source>
</evidence>
<dbReference type="PANTHER" id="PTHR39321">
    <property type="entry name" value="NICOTINATE-NUCLEOTIDE ADENYLYLTRANSFERASE-RELATED"/>
    <property type="match status" value="1"/>
</dbReference>
<dbReference type="NCBIfam" id="NF000840">
    <property type="entry name" value="PRK00071.1-3"/>
    <property type="match status" value="1"/>
</dbReference>
<evidence type="ECO:0000256" key="8">
    <source>
        <dbReference type="ARBA" id="ARBA00023027"/>
    </source>
</evidence>
<evidence type="ECO:0000256" key="4">
    <source>
        <dbReference type="ARBA" id="ARBA00022679"/>
    </source>
</evidence>
<evidence type="ECO:0000313" key="13">
    <source>
        <dbReference type="Proteomes" id="UP000295188"/>
    </source>
</evidence>
<dbReference type="EMBL" id="SMAA01000009">
    <property type="protein sequence ID" value="TCS78746.1"/>
    <property type="molecule type" value="Genomic_DNA"/>
</dbReference>
<keyword evidence="3 10" id="KW-0662">Pyridine nucleotide biosynthesis</keyword>
<proteinExistence type="inferred from homology"/>
<evidence type="ECO:0000256" key="9">
    <source>
        <dbReference type="ARBA" id="ARBA00048721"/>
    </source>
</evidence>
<keyword evidence="4 10" id="KW-0808">Transferase</keyword>
<dbReference type="HAMAP" id="MF_00244">
    <property type="entry name" value="NaMN_adenylyltr"/>
    <property type="match status" value="1"/>
</dbReference>
<feature type="domain" description="Cytidyltransferase-like" evidence="11">
    <location>
        <begin position="6"/>
        <end position="174"/>
    </location>
</feature>
<evidence type="ECO:0000256" key="2">
    <source>
        <dbReference type="ARBA" id="ARBA00005019"/>
    </source>
</evidence>
<reference evidence="12 13" key="1">
    <citation type="submission" date="2019-03" db="EMBL/GenBank/DDBJ databases">
        <title>Genomic Encyclopedia of Type Strains, Phase IV (KMG-IV): sequencing the most valuable type-strain genomes for metagenomic binning, comparative biology and taxonomic classification.</title>
        <authorList>
            <person name="Goeker M."/>
        </authorList>
    </citation>
    <scope>NUCLEOTIDE SEQUENCE [LARGE SCALE GENOMIC DNA]</scope>
    <source>
        <strain evidence="12 13">DSM 20467</strain>
    </source>
</reference>
<accession>A0A4R3K724</accession>
<dbReference type="InterPro" id="IPR005248">
    <property type="entry name" value="NadD/NMNAT"/>
</dbReference>
<dbReference type="InterPro" id="IPR004821">
    <property type="entry name" value="Cyt_trans-like"/>
</dbReference>
<dbReference type="NCBIfam" id="TIGR00482">
    <property type="entry name" value="nicotinate (nicotinamide) nucleotide adenylyltransferase"/>
    <property type="match status" value="1"/>
</dbReference>